<keyword evidence="9 11" id="KW-0472">Membrane</keyword>
<evidence type="ECO:0000256" key="1">
    <source>
        <dbReference type="ARBA" id="ARBA00004162"/>
    </source>
</evidence>
<dbReference type="EMBL" id="VCQV01000010">
    <property type="protein sequence ID" value="TWP36671.1"/>
    <property type="molecule type" value="Genomic_DNA"/>
</dbReference>
<evidence type="ECO:0000313" key="13">
    <source>
        <dbReference type="Proteomes" id="UP000320244"/>
    </source>
</evidence>
<protein>
    <submittedName>
        <fullName evidence="12">Preprotein translocase subunit YajC</fullName>
    </submittedName>
</protein>
<evidence type="ECO:0000256" key="8">
    <source>
        <dbReference type="ARBA" id="ARBA00023010"/>
    </source>
</evidence>
<keyword evidence="5 11" id="KW-0812">Transmembrane</keyword>
<evidence type="ECO:0000256" key="4">
    <source>
        <dbReference type="ARBA" id="ARBA00022475"/>
    </source>
</evidence>
<dbReference type="PANTHER" id="PTHR33909">
    <property type="entry name" value="SEC TRANSLOCON ACCESSORY COMPLEX SUBUNIT YAJC"/>
    <property type="match status" value="1"/>
</dbReference>
<dbReference type="GO" id="GO:0015031">
    <property type="term" value="P:protein transport"/>
    <property type="evidence" value="ECO:0007669"/>
    <property type="project" value="UniProtKB-KW"/>
</dbReference>
<proteinExistence type="inferred from homology"/>
<sequence length="124" mass="13256">MSALAAASSSGSSSWVGTLIFAIPVLLLAFMFWSYIKRQRTFQKGQSSLEVGEEVSTTSGLYGTLVSLDDNHAILEAAEGVWLKFDRRAIVPSRTIAATRPDRRGNTSGSSASKDSASHTDTKA</sequence>
<keyword evidence="7 11" id="KW-1133">Transmembrane helix</keyword>
<dbReference type="AlphaFoldDB" id="A0A563E393"/>
<comment type="caution">
    <text evidence="12">The sequence shown here is derived from an EMBL/GenBank/DDBJ whole genome shotgun (WGS) entry which is preliminary data.</text>
</comment>
<evidence type="ECO:0000256" key="9">
    <source>
        <dbReference type="ARBA" id="ARBA00023136"/>
    </source>
</evidence>
<dbReference type="InterPro" id="IPR003849">
    <property type="entry name" value="Preprotein_translocase_YajC"/>
</dbReference>
<dbReference type="PANTHER" id="PTHR33909:SF1">
    <property type="entry name" value="SEC TRANSLOCON ACCESSORY COMPLEX SUBUNIT YAJC"/>
    <property type="match status" value="1"/>
</dbReference>
<dbReference type="SMART" id="SM01323">
    <property type="entry name" value="YajC"/>
    <property type="match status" value="1"/>
</dbReference>
<dbReference type="GO" id="GO:0005886">
    <property type="term" value="C:plasma membrane"/>
    <property type="evidence" value="ECO:0007669"/>
    <property type="project" value="UniProtKB-SubCell"/>
</dbReference>
<organism evidence="12 13">
    <name type="scientific">Leekyejoonella antrihumi</name>
    <dbReference type="NCBI Taxonomy" id="1660198"/>
    <lineage>
        <taxon>Bacteria</taxon>
        <taxon>Bacillati</taxon>
        <taxon>Actinomycetota</taxon>
        <taxon>Actinomycetes</taxon>
        <taxon>Micrococcales</taxon>
        <taxon>Dermacoccaceae</taxon>
        <taxon>Leekyejoonella</taxon>
    </lineage>
</organism>
<evidence type="ECO:0000256" key="7">
    <source>
        <dbReference type="ARBA" id="ARBA00022989"/>
    </source>
</evidence>
<keyword evidence="6" id="KW-0653">Protein transport</keyword>
<dbReference type="OrthoDB" id="2200301at2"/>
<reference evidence="12 13" key="2">
    <citation type="submission" date="2019-08" db="EMBL/GenBank/DDBJ databases">
        <title>Jejuicoccus antrihumi gen. nov., sp. nov., a new member of the family Dermacoccaceae isolated from a cave.</title>
        <authorList>
            <person name="Schumann P."/>
            <person name="Kim I.S."/>
        </authorList>
    </citation>
    <scope>NUCLEOTIDE SEQUENCE [LARGE SCALE GENOMIC DNA]</scope>
    <source>
        <strain evidence="12 13">C5-26</strain>
    </source>
</reference>
<keyword evidence="13" id="KW-1185">Reference proteome</keyword>
<reference evidence="12 13" key="1">
    <citation type="submission" date="2019-05" db="EMBL/GenBank/DDBJ databases">
        <authorList>
            <person name="Lee S.D."/>
        </authorList>
    </citation>
    <scope>NUCLEOTIDE SEQUENCE [LARGE SCALE GENOMIC DNA]</scope>
    <source>
        <strain evidence="12 13">C5-26</strain>
    </source>
</reference>
<comment type="subcellular location">
    <subcellularLocation>
        <location evidence="1">Cell membrane</location>
        <topology evidence="1">Single-pass membrane protein</topology>
    </subcellularLocation>
</comment>
<name>A0A563E393_9MICO</name>
<keyword evidence="3" id="KW-0813">Transport</keyword>
<evidence type="ECO:0000256" key="6">
    <source>
        <dbReference type="ARBA" id="ARBA00022927"/>
    </source>
</evidence>
<keyword evidence="8" id="KW-0811">Translocation</keyword>
<keyword evidence="4" id="KW-1003">Cell membrane</keyword>
<dbReference type="Proteomes" id="UP000320244">
    <property type="component" value="Unassembled WGS sequence"/>
</dbReference>
<feature type="region of interest" description="Disordered" evidence="10">
    <location>
        <begin position="96"/>
        <end position="124"/>
    </location>
</feature>
<accession>A0A563E393</accession>
<evidence type="ECO:0000256" key="11">
    <source>
        <dbReference type="SAM" id="Phobius"/>
    </source>
</evidence>
<gene>
    <name evidence="12" type="ORF">FGL98_09450</name>
</gene>
<evidence type="ECO:0000256" key="3">
    <source>
        <dbReference type="ARBA" id="ARBA00022448"/>
    </source>
</evidence>
<comment type="similarity">
    <text evidence="2">Belongs to the YajC family.</text>
</comment>
<evidence type="ECO:0000313" key="12">
    <source>
        <dbReference type="EMBL" id="TWP36671.1"/>
    </source>
</evidence>
<dbReference type="RefSeq" id="WP_146316512.1">
    <property type="nucleotide sequence ID" value="NZ_VCQV01000010.1"/>
</dbReference>
<feature type="transmembrane region" description="Helical" evidence="11">
    <location>
        <begin position="15"/>
        <end position="36"/>
    </location>
</feature>
<evidence type="ECO:0000256" key="2">
    <source>
        <dbReference type="ARBA" id="ARBA00006742"/>
    </source>
</evidence>
<dbReference type="Pfam" id="PF02699">
    <property type="entry name" value="YajC"/>
    <property type="match status" value="1"/>
</dbReference>
<evidence type="ECO:0000256" key="5">
    <source>
        <dbReference type="ARBA" id="ARBA00022692"/>
    </source>
</evidence>
<evidence type="ECO:0000256" key="10">
    <source>
        <dbReference type="SAM" id="MobiDB-lite"/>
    </source>
</evidence>